<dbReference type="RefSeq" id="WP_404671687.1">
    <property type="nucleotide sequence ID" value="NZ_JBJDPD010000001.1"/>
</dbReference>
<protein>
    <recommendedName>
        <fullName evidence="3">AP2 domain-containing protein</fullName>
    </recommendedName>
</protein>
<dbReference type="SUPFAM" id="SSF54171">
    <property type="entry name" value="DNA-binding domain"/>
    <property type="match status" value="1"/>
</dbReference>
<evidence type="ECO:0000313" key="2">
    <source>
        <dbReference type="Proteomes" id="UP001620234"/>
    </source>
</evidence>
<dbReference type="InterPro" id="IPR016177">
    <property type="entry name" value="DNA-bd_dom_sf"/>
</dbReference>
<organism evidence="1 2">
    <name type="scientific">Psychrobacter namhaensis</name>
    <dbReference type="NCBI Taxonomy" id="292734"/>
    <lineage>
        <taxon>Bacteria</taxon>
        <taxon>Pseudomonadati</taxon>
        <taxon>Pseudomonadota</taxon>
        <taxon>Gammaproteobacteria</taxon>
        <taxon>Moraxellales</taxon>
        <taxon>Moraxellaceae</taxon>
        <taxon>Psychrobacter</taxon>
    </lineage>
</organism>
<dbReference type="Proteomes" id="UP001620234">
    <property type="component" value="Unassembled WGS sequence"/>
</dbReference>
<name>A0ABW8L5X0_9GAMM</name>
<keyword evidence="2" id="KW-1185">Reference proteome</keyword>
<dbReference type="EMBL" id="JBJDPD010000001">
    <property type="protein sequence ID" value="MFK3999842.1"/>
    <property type="molecule type" value="Genomic_DNA"/>
</dbReference>
<evidence type="ECO:0000313" key="1">
    <source>
        <dbReference type="EMBL" id="MFK3999842.1"/>
    </source>
</evidence>
<accession>A0ABW8L5X0</accession>
<sequence length="208" mass="24293">MTASNNTRNIGRGQSRKNPLFYGFCTNSKRKHKTVANGRINPAYRVWKNMITRCYCSKYQKNNTTYIGCTVASEWLDFQDFADWFESQEFHQQGYQLDKDLLVPKNRVYSSDTCCLLPAEINVMIVEKRSNQGLYPQGVYFEKSTNKYKAQARVDGSYKHLGRFDCPDEAHQVYKIAKEAYVKEKALEWQDRIADNVFQALMNWTLDS</sequence>
<gene>
    <name evidence="1" type="ORF">ACI2I3_00645</name>
</gene>
<comment type="caution">
    <text evidence="1">The sequence shown here is derived from an EMBL/GenBank/DDBJ whole genome shotgun (WGS) entry which is preliminary data.</text>
</comment>
<evidence type="ECO:0008006" key="3">
    <source>
        <dbReference type="Google" id="ProtNLM"/>
    </source>
</evidence>
<reference evidence="1 2" key="1">
    <citation type="submission" date="2024-11" db="EMBL/GenBank/DDBJ databases">
        <title>The Natural Products Discovery Center: Release of the First 8490 Sequenced Strains for Exploring Actinobacteria Biosynthetic Diversity.</title>
        <authorList>
            <person name="Kalkreuter E."/>
            <person name="Kautsar S.A."/>
            <person name="Yang D."/>
            <person name="Bader C.D."/>
            <person name="Teijaro C.N."/>
            <person name="Fluegel L."/>
            <person name="Davis C.M."/>
            <person name="Simpson J.R."/>
            <person name="Lauterbach L."/>
            <person name="Steele A.D."/>
            <person name="Gui C."/>
            <person name="Meng S."/>
            <person name="Li G."/>
            <person name="Viehrig K."/>
            <person name="Ye F."/>
            <person name="Su P."/>
            <person name="Kiefer A.F."/>
            <person name="Nichols A."/>
            <person name="Cepeda A.J."/>
            <person name="Yan W."/>
            <person name="Fan B."/>
            <person name="Jiang Y."/>
            <person name="Adhikari A."/>
            <person name="Zheng C.-J."/>
            <person name="Schuster L."/>
            <person name="Cowan T.M."/>
            <person name="Smanski M.J."/>
            <person name="Chevrette M.G."/>
            <person name="De Carvalho L.P.S."/>
            <person name="Shen B."/>
        </authorList>
    </citation>
    <scope>NUCLEOTIDE SEQUENCE [LARGE SCALE GENOMIC DNA]</scope>
    <source>
        <strain evidence="1 2">NPDC077433</strain>
    </source>
</reference>
<proteinExistence type="predicted"/>